<comment type="caution">
    <text evidence="2">The sequence shown here is derived from an EMBL/GenBank/DDBJ whole genome shotgun (WGS) entry which is preliminary data.</text>
</comment>
<evidence type="ECO:0000256" key="1">
    <source>
        <dbReference type="SAM" id="MobiDB-lite"/>
    </source>
</evidence>
<evidence type="ECO:0000313" key="2">
    <source>
        <dbReference type="EMBL" id="TKR34136.1"/>
    </source>
</evidence>
<proteinExistence type="predicted"/>
<reference evidence="2 3" key="1">
    <citation type="submission" date="2019-04" db="EMBL/GenBank/DDBJ databases">
        <title>Reference strain of H23.</title>
        <authorList>
            <person name="Luo X."/>
        </authorList>
    </citation>
    <scope>NUCLEOTIDE SEQUENCE [LARGE SCALE GENOMIC DNA]</scope>
    <source>
        <strain evidence="2 3">H23</strain>
    </source>
</reference>
<dbReference type="Proteomes" id="UP000308707">
    <property type="component" value="Unassembled WGS sequence"/>
</dbReference>
<sequence>MPAANIAMPATARLRPGDPNTFTGSDGRTHSVPYDVANSVPPVVPSVRRLDPVFAPPSTAPQVQDVTQRTLNSARGAAIDARNDAAEILNPLSTSGELLRRLEISQGGFKGSPSARRAMAEALTGQIGAQNAASSIGQAAANQALQQGAQAENVANETYARRRLDADQFNVGSELDRAVLDAKARRPSEAIPLIRSLDGRTSLVREDGSAETLRDEAGNPIQTIAAGGITEKDLFEARNSEIRAVQENSFRALEDRARQLREIDERPEYQRILRRLSKPESPALAEFLPRARKQNPGMADAVLIEFYNKRYGGGNS</sequence>
<feature type="region of interest" description="Disordered" evidence="1">
    <location>
        <begin position="1"/>
        <end position="30"/>
    </location>
</feature>
<organism evidence="2 3">
    <name type="scientific">Luteimonas gilva</name>
    <dbReference type="NCBI Taxonomy" id="2572684"/>
    <lineage>
        <taxon>Bacteria</taxon>
        <taxon>Pseudomonadati</taxon>
        <taxon>Pseudomonadota</taxon>
        <taxon>Gammaproteobacteria</taxon>
        <taxon>Lysobacterales</taxon>
        <taxon>Lysobacteraceae</taxon>
        <taxon>Luteimonas</taxon>
    </lineage>
</organism>
<gene>
    <name evidence="2" type="ORF">FCE95_07690</name>
</gene>
<protein>
    <submittedName>
        <fullName evidence="2">Uncharacterized protein</fullName>
    </submittedName>
</protein>
<evidence type="ECO:0000313" key="3">
    <source>
        <dbReference type="Proteomes" id="UP000308707"/>
    </source>
</evidence>
<name>A0A4U5JY75_9GAMM</name>
<dbReference type="EMBL" id="SZUA01000001">
    <property type="protein sequence ID" value="TKR34136.1"/>
    <property type="molecule type" value="Genomic_DNA"/>
</dbReference>
<dbReference type="AlphaFoldDB" id="A0A4U5JY75"/>
<dbReference type="RefSeq" id="WP_137266339.1">
    <property type="nucleotide sequence ID" value="NZ_SZUA01000001.1"/>
</dbReference>
<keyword evidence="3" id="KW-1185">Reference proteome</keyword>
<accession>A0A4U5JY75</accession>